<dbReference type="PANTHER" id="PTHR26374">
    <property type="entry name" value="ZINC FINGER PROTEIN ZAT5"/>
    <property type="match status" value="1"/>
</dbReference>
<dbReference type="SMART" id="SM00355">
    <property type="entry name" value="ZnF_C2H2"/>
    <property type="match status" value="2"/>
</dbReference>
<dbReference type="InterPro" id="IPR013087">
    <property type="entry name" value="Znf_C2H2_type"/>
</dbReference>
<keyword evidence="8" id="KW-0539">Nucleus</keyword>
<reference evidence="12 13" key="1">
    <citation type="journal article" date="2022" name="Nat. Plants">
        <title>Genomes of leafy and leafless Platanthera orchids illuminate the evolution of mycoheterotrophy.</title>
        <authorList>
            <person name="Li M.H."/>
            <person name="Liu K.W."/>
            <person name="Li Z."/>
            <person name="Lu H.C."/>
            <person name="Ye Q.L."/>
            <person name="Zhang D."/>
            <person name="Wang J.Y."/>
            <person name="Li Y.F."/>
            <person name="Zhong Z.M."/>
            <person name="Liu X."/>
            <person name="Yu X."/>
            <person name="Liu D.K."/>
            <person name="Tu X.D."/>
            <person name="Liu B."/>
            <person name="Hao Y."/>
            <person name="Liao X.Y."/>
            <person name="Jiang Y.T."/>
            <person name="Sun W.H."/>
            <person name="Chen J."/>
            <person name="Chen Y.Q."/>
            <person name="Ai Y."/>
            <person name="Zhai J.W."/>
            <person name="Wu S.S."/>
            <person name="Zhou Z."/>
            <person name="Hsiao Y.Y."/>
            <person name="Wu W.L."/>
            <person name="Chen Y.Y."/>
            <person name="Lin Y.F."/>
            <person name="Hsu J.L."/>
            <person name="Li C.Y."/>
            <person name="Wang Z.W."/>
            <person name="Zhao X."/>
            <person name="Zhong W.Y."/>
            <person name="Ma X.K."/>
            <person name="Ma L."/>
            <person name="Huang J."/>
            <person name="Chen G.Z."/>
            <person name="Huang M.Z."/>
            <person name="Huang L."/>
            <person name="Peng D.H."/>
            <person name="Luo Y.B."/>
            <person name="Zou S.Q."/>
            <person name="Chen S.P."/>
            <person name="Lan S."/>
            <person name="Tsai W.C."/>
            <person name="Van de Peer Y."/>
            <person name="Liu Z.J."/>
        </authorList>
    </citation>
    <scope>NUCLEOTIDE SEQUENCE [LARGE SCALE GENOMIC DNA]</scope>
    <source>
        <strain evidence="12">Lor287</strain>
    </source>
</reference>
<organism evidence="12 13">
    <name type="scientific">Platanthera zijinensis</name>
    <dbReference type="NCBI Taxonomy" id="2320716"/>
    <lineage>
        <taxon>Eukaryota</taxon>
        <taxon>Viridiplantae</taxon>
        <taxon>Streptophyta</taxon>
        <taxon>Embryophyta</taxon>
        <taxon>Tracheophyta</taxon>
        <taxon>Spermatophyta</taxon>
        <taxon>Magnoliopsida</taxon>
        <taxon>Liliopsida</taxon>
        <taxon>Asparagales</taxon>
        <taxon>Orchidaceae</taxon>
        <taxon>Orchidoideae</taxon>
        <taxon>Orchideae</taxon>
        <taxon>Orchidinae</taxon>
        <taxon>Platanthera</taxon>
    </lineage>
</organism>
<proteinExistence type="predicted"/>
<evidence type="ECO:0000256" key="6">
    <source>
        <dbReference type="ARBA" id="ARBA00023015"/>
    </source>
</evidence>
<name>A0AAP0B4A5_9ASPA</name>
<keyword evidence="3" id="KW-0677">Repeat</keyword>
<evidence type="ECO:0000256" key="3">
    <source>
        <dbReference type="ARBA" id="ARBA00022737"/>
    </source>
</evidence>
<dbReference type="GO" id="GO:0008270">
    <property type="term" value="F:zinc ion binding"/>
    <property type="evidence" value="ECO:0007669"/>
    <property type="project" value="UniProtKB-KW"/>
</dbReference>
<evidence type="ECO:0000256" key="10">
    <source>
        <dbReference type="SAM" id="MobiDB-lite"/>
    </source>
</evidence>
<accession>A0AAP0B4A5</accession>
<dbReference type="InterPro" id="IPR036236">
    <property type="entry name" value="Znf_C2H2_sf"/>
</dbReference>
<keyword evidence="2" id="KW-0479">Metal-binding</keyword>
<evidence type="ECO:0000313" key="13">
    <source>
        <dbReference type="Proteomes" id="UP001418222"/>
    </source>
</evidence>
<comment type="subcellular location">
    <subcellularLocation>
        <location evidence="1">Nucleus</location>
    </subcellularLocation>
</comment>
<dbReference type="SUPFAM" id="SSF57667">
    <property type="entry name" value="beta-beta-alpha zinc fingers"/>
    <property type="match status" value="1"/>
</dbReference>
<dbReference type="AlphaFoldDB" id="A0AAP0B4A5"/>
<dbReference type="GO" id="GO:0005634">
    <property type="term" value="C:nucleus"/>
    <property type="evidence" value="ECO:0007669"/>
    <property type="project" value="UniProtKB-SubCell"/>
</dbReference>
<keyword evidence="4 9" id="KW-0863">Zinc-finger</keyword>
<evidence type="ECO:0000256" key="2">
    <source>
        <dbReference type="ARBA" id="ARBA00022723"/>
    </source>
</evidence>
<dbReference type="PROSITE" id="PS50157">
    <property type="entry name" value="ZINC_FINGER_C2H2_2"/>
    <property type="match status" value="2"/>
</dbReference>
<keyword evidence="5" id="KW-0862">Zinc</keyword>
<dbReference type="Proteomes" id="UP001418222">
    <property type="component" value="Unassembled WGS sequence"/>
</dbReference>
<feature type="region of interest" description="Disordered" evidence="10">
    <location>
        <begin position="68"/>
        <end position="88"/>
    </location>
</feature>
<evidence type="ECO:0000256" key="4">
    <source>
        <dbReference type="ARBA" id="ARBA00022771"/>
    </source>
</evidence>
<feature type="domain" description="C2H2-type" evidence="11">
    <location>
        <begin position="52"/>
        <end position="79"/>
    </location>
</feature>
<dbReference type="PANTHER" id="PTHR26374:SF471">
    <property type="entry name" value="OS03G0279700 PROTEIN"/>
    <property type="match status" value="1"/>
</dbReference>
<dbReference type="Gene3D" id="3.30.160.60">
    <property type="entry name" value="Classic Zinc Finger"/>
    <property type="match status" value="1"/>
</dbReference>
<protein>
    <submittedName>
        <fullName evidence="12">Zinc finger protein ZAT11</fullName>
    </submittedName>
</protein>
<dbReference type="PROSITE" id="PS00028">
    <property type="entry name" value="ZINC_FINGER_C2H2_1"/>
    <property type="match status" value="2"/>
</dbReference>
<dbReference type="Pfam" id="PF13912">
    <property type="entry name" value="zf-C2H2_6"/>
    <property type="match status" value="2"/>
</dbReference>
<evidence type="ECO:0000256" key="8">
    <source>
        <dbReference type="ARBA" id="ARBA00023242"/>
    </source>
</evidence>
<evidence type="ECO:0000256" key="1">
    <source>
        <dbReference type="ARBA" id="ARBA00004123"/>
    </source>
</evidence>
<comment type="caution">
    <text evidence="12">The sequence shown here is derived from an EMBL/GenBank/DDBJ whole genome shotgun (WGS) entry which is preliminary data.</text>
</comment>
<evidence type="ECO:0000313" key="12">
    <source>
        <dbReference type="EMBL" id="KAK8926681.1"/>
    </source>
</evidence>
<keyword evidence="6" id="KW-0805">Transcription regulation</keyword>
<feature type="domain" description="C2H2-type" evidence="11">
    <location>
        <begin position="93"/>
        <end position="120"/>
    </location>
</feature>
<evidence type="ECO:0000256" key="9">
    <source>
        <dbReference type="PROSITE-ProRule" id="PRU00042"/>
    </source>
</evidence>
<evidence type="ECO:0000256" key="7">
    <source>
        <dbReference type="ARBA" id="ARBA00023163"/>
    </source>
</evidence>
<keyword evidence="7" id="KW-0804">Transcription</keyword>
<keyword evidence="13" id="KW-1185">Reference proteome</keyword>
<gene>
    <name evidence="12" type="primary">ZAT11</name>
    <name evidence="12" type="ORF">KSP39_PZI018449</name>
</gene>
<evidence type="ECO:0000259" key="11">
    <source>
        <dbReference type="PROSITE" id="PS50157"/>
    </source>
</evidence>
<evidence type="ECO:0000256" key="5">
    <source>
        <dbReference type="ARBA" id="ARBA00022833"/>
    </source>
</evidence>
<sequence>MVCIIKRGREEQEEGREREMAGLLLLLSGDGDDKETPKPGSAAKLPEAGRLFACKSCGRKFATFQALGGHRASHKRPRVEGEREPPGGKLKAHECSVCGLEFAVGQALGGHMRRHRAAAAAAEEKKVENRKKLMWMDLNLTPTENDLVMRKVWIPVVDCLY</sequence>
<dbReference type="EMBL" id="JBBWWQ010000016">
    <property type="protein sequence ID" value="KAK8926681.1"/>
    <property type="molecule type" value="Genomic_DNA"/>
</dbReference>
<feature type="compositionally biased region" description="Basic and acidic residues" evidence="10">
    <location>
        <begin position="78"/>
        <end position="88"/>
    </location>
</feature>